<gene>
    <name evidence="2" type="ORF">SAMN05421809_0720</name>
</gene>
<dbReference type="AlphaFoldDB" id="A0A1N6Z8N4"/>
<keyword evidence="1" id="KW-0812">Transmembrane</keyword>
<keyword evidence="1" id="KW-1133">Transmembrane helix</keyword>
<dbReference type="Proteomes" id="UP000185687">
    <property type="component" value="Unassembled WGS sequence"/>
</dbReference>
<evidence type="ECO:0000256" key="1">
    <source>
        <dbReference type="SAM" id="Phobius"/>
    </source>
</evidence>
<evidence type="ECO:0000313" key="3">
    <source>
        <dbReference type="Proteomes" id="UP000185687"/>
    </source>
</evidence>
<sequence>MCSRMQELVLHAGHEHPNLVWVLVPSLLTFIAGLGIGTFSERTREWIHSQTEPSSE</sequence>
<name>A0A1N6Z8N4_9EURY</name>
<reference evidence="2 3" key="1">
    <citation type="submission" date="2017-01" db="EMBL/GenBank/DDBJ databases">
        <authorList>
            <person name="Mah S.A."/>
            <person name="Swanson W.J."/>
            <person name="Moy G.W."/>
            <person name="Vacquier V.D."/>
        </authorList>
    </citation>
    <scope>NUCLEOTIDE SEQUENCE [LARGE SCALE GENOMIC DNA]</scope>
    <source>
        <strain evidence="2 3">CGMCC 1.8909</strain>
    </source>
</reference>
<dbReference type="EMBL" id="FTNP01000001">
    <property type="protein sequence ID" value="SIR23210.1"/>
    <property type="molecule type" value="Genomic_DNA"/>
</dbReference>
<feature type="transmembrane region" description="Helical" evidence="1">
    <location>
        <begin position="20"/>
        <end position="39"/>
    </location>
</feature>
<protein>
    <submittedName>
        <fullName evidence="2">Uncharacterized protein</fullName>
    </submittedName>
</protein>
<keyword evidence="1" id="KW-0472">Membrane</keyword>
<keyword evidence="3" id="KW-1185">Reference proteome</keyword>
<proteinExistence type="predicted"/>
<evidence type="ECO:0000313" key="2">
    <source>
        <dbReference type="EMBL" id="SIR23210.1"/>
    </source>
</evidence>
<organism evidence="2 3">
    <name type="scientific">Natronorubrum daqingense</name>
    <dbReference type="NCBI Taxonomy" id="588898"/>
    <lineage>
        <taxon>Archaea</taxon>
        <taxon>Methanobacteriati</taxon>
        <taxon>Methanobacteriota</taxon>
        <taxon>Stenosarchaea group</taxon>
        <taxon>Halobacteria</taxon>
        <taxon>Halobacteriales</taxon>
        <taxon>Natrialbaceae</taxon>
        <taxon>Natronorubrum</taxon>
    </lineage>
</organism>
<accession>A0A1N6Z8N4</accession>